<evidence type="ECO:0000313" key="2">
    <source>
        <dbReference type="EMBL" id="KAJ1196565.1"/>
    </source>
</evidence>
<reference evidence="2" key="1">
    <citation type="journal article" date="2022" name="bioRxiv">
        <title>Sequencing and chromosome-scale assembly of the giantPleurodeles waltlgenome.</title>
        <authorList>
            <person name="Brown T."/>
            <person name="Elewa A."/>
            <person name="Iarovenko S."/>
            <person name="Subramanian E."/>
            <person name="Araus A.J."/>
            <person name="Petzold A."/>
            <person name="Susuki M."/>
            <person name="Suzuki K.-i.T."/>
            <person name="Hayashi T."/>
            <person name="Toyoda A."/>
            <person name="Oliveira C."/>
            <person name="Osipova E."/>
            <person name="Leigh N.D."/>
            <person name="Simon A."/>
            <person name="Yun M.H."/>
        </authorList>
    </citation>
    <scope>NUCLEOTIDE SEQUENCE</scope>
    <source>
        <strain evidence="2">20211129_DDA</strain>
        <tissue evidence="2">Liver</tissue>
    </source>
</reference>
<feature type="chain" id="PRO_5044023650" evidence="1">
    <location>
        <begin position="27"/>
        <end position="69"/>
    </location>
</feature>
<accession>A0AAV7V541</accession>
<proteinExistence type="predicted"/>
<name>A0AAV7V541_PLEWA</name>
<dbReference type="Proteomes" id="UP001066276">
    <property type="component" value="Chromosome 2_1"/>
</dbReference>
<keyword evidence="3" id="KW-1185">Reference proteome</keyword>
<organism evidence="2 3">
    <name type="scientific">Pleurodeles waltl</name>
    <name type="common">Iberian ribbed newt</name>
    <dbReference type="NCBI Taxonomy" id="8319"/>
    <lineage>
        <taxon>Eukaryota</taxon>
        <taxon>Metazoa</taxon>
        <taxon>Chordata</taxon>
        <taxon>Craniata</taxon>
        <taxon>Vertebrata</taxon>
        <taxon>Euteleostomi</taxon>
        <taxon>Amphibia</taxon>
        <taxon>Batrachia</taxon>
        <taxon>Caudata</taxon>
        <taxon>Salamandroidea</taxon>
        <taxon>Salamandridae</taxon>
        <taxon>Pleurodelinae</taxon>
        <taxon>Pleurodeles</taxon>
    </lineage>
</organism>
<comment type="caution">
    <text evidence="2">The sequence shown here is derived from an EMBL/GenBank/DDBJ whole genome shotgun (WGS) entry which is preliminary data.</text>
</comment>
<protein>
    <submittedName>
        <fullName evidence="2">Uncharacterized protein</fullName>
    </submittedName>
</protein>
<sequence>MSRLALATITHLQAVYLLMYVGHLTPWGPALQLGEEELCVAAQMLRYLDIHIYRDPKHTREGRPVTAIK</sequence>
<evidence type="ECO:0000313" key="3">
    <source>
        <dbReference type="Proteomes" id="UP001066276"/>
    </source>
</evidence>
<keyword evidence="1" id="KW-0732">Signal</keyword>
<dbReference type="AlphaFoldDB" id="A0AAV7V541"/>
<gene>
    <name evidence="2" type="ORF">NDU88_000431</name>
</gene>
<dbReference type="EMBL" id="JANPWB010000003">
    <property type="protein sequence ID" value="KAJ1196565.1"/>
    <property type="molecule type" value="Genomic_DNA"/>
</dbReference>
<feature type="signal peptide" evidence="1">
    <location>
        <begin position="1"/>
        <end position="26"/>
    </location>
</feature>
<evidence type="ECO:0000256" key="1">
    <source>
        <dbReference type="SAM" id="SignalP"/>
    </source>
</evidence>